<dbReference type="Proteomes" id="UP000799423">
    <property type="component" value="Unassembled WGS sequence"/>
</dbReference>
<organism evidence="2 3">
    <name type="scientific">Plenodomus tracheiphilus IPT5</name>
    <dbReference type="NCBI Taxonomy" id="1408161"/>
    <lineage>
        <taxon>Eukaryota</taxon>
        <taxon>Fungi</taxon>
        <taxon>Dikarya</taxon>
        <taxon>Ascomycota</taxon>
        <taxon>Pezizomycotina</taxon>
        <taxon>Dothideomycetes</taxon>
        <taxon>Pleosporomycetidae</taxon>
        <taxon>Pleosporales</taxon>
        <taxon>Pleosporineae</taxon>
        <taxon>Leptosphaeriaceae</taxon>
        <taxon>Plenodomus</taxon>
    </lineage>
</organism>
<keyword evidence="1" id="KW-0812">Transmembrane</keyword>
<feature type="transmembrane region" description="Helical" evidence="1">
    <location>
        <begin position="67"/>
        <end position="85"/>
    </location>
</feature>
<evidence type="ECO:0000313" key="2">
    <source>
        <dbReference type="EMBL" id="KAF2847194.1"/>
    </source>
</evidence>
<evidence type="ECO:0000256" key="1">
    <source>
        <dbReference type="SAM" id="Phobius"/>
    </source>
</evidence>
<dbReference type="EMBL" id="MU006328">
    <property type="protein sequence ID" value="KAF2847194.1"/>
    <property type="molecule type" value="Genomic_DNA"/>
</dbReference>
<sequence>MQPRRAAGDRQVHFQVESRRLMSMVVLGCIGLGVRGLCIRMHGRNRSVPCRKISVNVCGKHVSWDRWGVVLVGCLMVAALWRWNLGVGRRDEGRGMGTKARETIQHQLPYITFACECEQGVLKFGPLDTPLIETTSNRYVRTTLRGKPSTLIHSIADH</sequence>
<accession>A0A6A7AWM6</accession>
<evidence type="ECO:0000313" key="3">
    <source>
        <dbReference type="Proteomes" id="UP000799423"/>
    </source>
</evidence>
<keyword evidence="1" id="KW-0472">Membrane</keyword>
<feature type="transmembrane region" description="Helical" evidence="1">
    <location>
        <begin position="21"/>
        <end position="42"/>
    </location>
</feature>
<protein>
    <submittedName>
        <fullName evidence="2">Uncharacterized protein</fullName>
    </submittedName>
</protein>
<name>A0A6A7AWM6_9PLEO</name>
<dbReference type="AlphaFoldDB" id="A0A6A7AWM6"/>
<proteinExistence type="predicted"/>
<keyword evidence="1" id="KW-1133">Transmembrane helix</keyword>
<reference evidence="2" key="1">
    <citation type="submission" date="2020-01" db="EMBL/GenBank/DDBJ databases">
        <authorList>
            <consortium name="DOE Joint Genome Institute"/>
            <person name="Haridas S."/>
            <person name="Albert R."/>
            <person name="Binder M."/>
            <person name="Bloem J."/>
            <person name="Labutti K."/>
            <person name="Salamov A."/>
            <person name="Andreopoulos B."/>
            <person name="Baker S.E."/>
            <person name="Barry K."/>
            <person name="Bills G."/>
            <person name="Bluhm B.H."/>
            <person name="Cannon C."/>
            <person name="Castanera R."/>
            <person name="Culley D.E."/>
            <person name="Daum C."/>
            <person name="Ezra D."/>
            <person name="Gonzalez J.B."/>
            <person name="Henrissat B."/>
            <person name="Kuo A."/>
            <person name="Liang C."/>
            <person name="Lipzen A."/>
            <person name="Lutzoni F."/>
            <person name="Magnuson J."/>
            <person name="Mondo S."/>
            <person name="Nolan M."/>
            <person name="Ohm R."/>
            <person name="Pangilinan J."/>
            <person name="Park H.-J."/>
            <person name="Ramirez L."/>
            <person name="Alfaro M."/>
            <person name="Sun H."/>
            <person name="Tritt A."/>
            <person name="Yoshinaga Y."/>
            <person name="Zwiers L.-H."/>
            <person name="Turgeon B.G."/>
            <person name="Goodwin S.B."/>
            <person name="Spatafora J.W."/>
            <person name="Crous P.W."/>
            <person name="Grigoriev I.V."/>
        </authorList>
    </citation>
    <scope>NUCLEOTIDE SEQUENCE</scope>
    <source>
        <strain evidence="2">IPT5</strain>
    </source>
</reference>
<keyword evidence="3" id="KW-1185">Reference proteome</keyword>
<gene>
    <name evidence="2" type="ORF">T440DRAFT_214611</name>
</gene>